<evidence type="ECO:0000313" key="1">
    <source>
        <dbReference type="EMBL" id="KAF2592007.1"/>
    </source>
</evidence>
<organism evidence="1">
    <name type="scientific">Brassica cretica</name>
    <name type="common">Mustard</name>
    <dbReference type="NCBI Taxonomy" id="69181"/>
    <lineage>
        <taxon>Eukaryota</taxon>
        <taxon>Viridiplantae</taxon>
        <taxon>Streptophyta</taxon>
        <taxon>Embryophyta</taxon>
        <taxon>Tracheophyta</taxon>
        <taxon>Spermatophyta</taxon>
        <taxon>Magnoliopsida</taxon>
        <taxon>eudicotyledons</taxon>
        <taxon>Gunneridae</taxon>
        <taxon>Pentapetalae</taxon>
        <taxon>rosids</taxon>
        <taxon>malvids</taxon>
        <taxon>Brassicales</taxon>
        <taxon>Brassicaceae</taxon>
        <taxon>Brassiceae</taxon>
        <taxon>Brassica</taxon>
    </lineage>
</organism>
<dbReference type="GO" id="GO:0006429">
    <property type="term" value="P:leucyl-tRNA aminoacylation"/>
    <property type="evidence" value="ECO:0007669"/>
    <property type="project" value="InterPro"/>
</dbReference>
<name>A0A8S9KE14_BRACR</name>
<protein>
    <submittedName>
        <fullName evidence="1">Uncharacterized protein</fullName>
    </submittedName>
</protein>
<dbReference type="PANTHER" id="PTHR45794:SF4">
    <property type="entry name" value="LEUCINE--TRNA LIGASE"/>
    <property type="match status" value="1"/>
</dbReference>
<comment type="caution">
    <text evidence="1">The sequence shown here is derived from an EMBL/GenBank/DDBJ whole genome shotgun (WGS) entry which is preliminary data.</text>
</comment>
<dbReference type="GO" id="GO:0004823">
    <property type="term" value="F:leucine-tRNA ligase activity"/>
    <property type="evidence" value="ECO:0007669"/>
    <property type="project" value="InterPro"/>
</dbReference>
<dbReference type="InterPro" id="IPR004493">
    <property type="entry name" value="Leu-tRNA-synth_Ia_arc/euk"/>
</dbReference>
<reference evidence="1" key="1">
    <citation type="submission" date="2019-12" db="EMBL/GenBank/DDBJ databases">
        <title>Genome sequencing and annotation of Brassica cretica.</title>
        <authorList>
            <person name="Studholme D.J."/>
            <person name="Sarris P.F."/>
        </authorList>
    </citation>
    <scope>NUCLEOTIDE SEQUENCE</scope>
    <source>
        <strain evidence="1">PFS-102/07</strain>
        <tissue evidence="1">Leaf</tissue>
    </source>
</reference>
<dbReference type="PANTHER" id="PTHR45794">
    <property type="entry name" value="LEUCYL-TRNA SYNTHETASE"/>
    <property type="match status" value="1"/>
</dbReference>
<dbReference type="GO" id="GO:0005524">
    <property type="term" value="F:ATP binding"/>
    <property type="evidence" value="ECO:0007669"/>
    <property type="project" value="InterPro"/>
</dbReference>
<accession>A0A8S9KE14</accession>
<sequence length="172" mass="19280">MIGPSVILGPKEANWVWLGTGYLPLKEGQAENFKQIQKLCMPFLKFKKDEAIAIGGQALNLKLPFGEMEVLQSNMDLIKRQLGLEEVEIYSASDPNDVAKAGPHASLLKQNPPSPGSPTAIFLNSFLKFLHRSSFAEPRQMYVLAIALLFRHSNTGFEQTSRKIEFRFEEAE</sequence>
<dbReference type="EMBL" id="QGKY02000190">
    <property type="protein sequence ID" value="KAF2592007.1"/>
    <property type="molecule type" value="Genomic_DNA"/>
</dbReference>
<dbReference type="AlphaFoldDB" id="A0A8S9KE14"/>
<proteinExistence type="predicted"/>
<gene>
    <name evidence="1" type="ORF">F2Q70_00041942</name>
</gene>